<evidence type="ECO:0008006" key="3">
    <source>
        <dbReference type="Google" id="ProtNLM"/>
    </source>
</evidence>
<organism evidence="1 2">
    <name type="scientific">Pseudomonas synxantha</name>
    <dbReference type="NCBI Taxonomy" id="47883"/>
    <lineage>
        <taxon>Bacteria</taxon>
        <taxon>Pseudomonadati</taxon>
        <taxon>Pseudomonadota</taxon>
        <taxon>Gammaproteobacteria</taxon>
        <taxon>Pseudomonadales</taxon>
        <taxon>Pseudomonadaceae</taxon>
        <taxon>Pseudomonas</taxon>
    </lineage>
</organism>
<proteinExistence type="predicted"/>
<reference evidence="1 2" key="1">
    <citation type="submission" date="2020-12" db="EMBL/GenBank/DDBJ databases">
        <title>Comparative genomic insights into the epidemiology and virulence of plant pathogenic Pseudomonads from Turkey.</title>
        <authorList>
            <person name="Dillon M."/>
            <person name="Ruiz-Bedoya T."/>
            <person name="Bendalovic-Torma C."/>
            <person name="Guttman K.M."/>
            <person name="Kwak H."/>
            <person name="Middleton M.A."/>
            <person name="Wang P.W."/>
            <person name="Horuz S."/>
            <person name="Aysan Y."/>
            <person name="Guttman D.S."/>
        </authorList>
    </citation>
    <scope>NUCLEOTIDE SEQUENCE [LARGE SCALE GENOMIC DNA]</scope>
    <source>
        <strain evidence="1 2">S5_IA_2b</strain>
    </source>
</reference>
<comment type="caution">
    <text evidence="1">The sequence shown here is derived from an EMBL/GenBank/DDBJ whole genome shotgun (WGS) entry which is preliminary data.</text>
</comment>
<accession>A0ABS0UV82</accession>
<keyword evidence="2" id="KW-1185">Reference proteome</keyword>
<dbReference type="Proteomes" id="UP000648914">
    <property type="component" value="Unassembled WGS sequence"/>
</dbReference>
<evidence type="ECO:0000313" key="2">
    <source>
        <dbReference type="Proteomes" id="UP000648914"/>
    </source>
</evidence>
<sequence length="122" mass="13963">MHLHSFMYEVGEGVGEFLSDDEKKHFQPLTLPEIVKDSFGEGGVLSLVHAVILKKQIAHYIKNHMGAEGLEYVDPPFDQETSFAEDYFEGDLYTFLTSVMELLDSEMKARRRKFFSGLIGKR</sequence>
<evidence type="ECO:0000313" key="1">
    <source>
        <dbReference type="EMBL" id="MBI6568313.1"/>
    </source>
</evidence>
<dbReference type="EMBL" id="JAEILG010000123">
    <property type="protein sequence ID" value="MBI6568313.1"/>
    <property type="molecule type" value="Genomic_DNA"/>
</dbReference>
<name>A0ABS0UV82_9PSED</name>
<gene>
    <name evidence="1" type="ORF">YA0852_30020</name>
</gene>
<protein>
    <recommendedName>
        <fullName evidence="3">Phage protein</fullName>
    </recommendedName>
</protein>